<dbReference type="EMBL" id="JASNWA010000007">
    <property type="protein sequence ID" value="KAK3172585.1"/>
    <property type="molecule type" value="Genomic_DNA"/>
</dbReference>
<dbReference type="GO" id="GO:0016705">
    <property type="term" value="F:oxidoreductase activity, acting on paired donors, with incorporation or reduction of molecular oxygen"/>
    <property type="evidence" value="ECO:0007669"/>
    <property type="project" value="InterPro"/>
</dbReference>
<dbReference type="Gene3D" id="1.10.630.10">
    <property type="entry name" value="Cytochrome P450"/>
    <property type="match status" value="1"/>
</dbReference>
<dbReference type="GO" id="GO:0020037">
    <property type="term" value="F:heme binding"/>
    <property type="evidence" value="ECO:0007669"/>
    <property type="project" value="InterPro"/>
</dbReference>
<comment type="cofactor">
    <cofactor evidence="1 5">
        <name>heme</name>
        <dbReference type="ChEBI" id="CHEBI:30413"/>
    </cofactor>
</comment>
<sequence length="267" mass="29804">MEAVIDDQLLDWLHRVDSSWISEPGKSRSFDIGKRIQFLTIVQAAVKGRDTTGTIGKNDMLSSYLEKGVPKHQVDAELVIALYVMPDCVSSRPSLNKHRVAGSDTTSTAVQSTLLAIILNPRVYQTLKSEIQAAVVAKKVTCPIRDSEAKQLHYLQACVLEGLRKFPPLSQLRERMVPPEGDVIKGYRIPGGTFIGLNAWGTQLDDVYGDDPEVFRPERWLTTDKERLKAMHQTLELVFGHGSTKCLGMPMAMMELDKMIFEVGFSN</sequence>
<reference evidence="7" key="1">
    <citation type="submission" date="2022-11" db="EMBL/GenBank/DDBJ databases">
        <title>Chromosomal genome sequence assembly and mating type (MAT) locus characterization of the leprose asexual lichenized fungus Lepraria neglecta (Nyl.) Erichsen.</title>
        <authorList>
            <person name="Allen J.L."/>
            <person name="Pfeffer B."/>
        </authorList>
    </citation>
    <scope>NUCLEOTIDE SEQUENCE</scope>
    <source>
        <strain evidence="7">Allen 5258</strain>
    </source>
</reference>
<dbReference type="PROSITE" id="PS00086">
    <property type="entry name" value="CYTOCHROME_P450"/>
    <property type="match status" value="1"/>
</dbReference>
<evidence type="ECO:0000256" key="5">
    <source>
        <dbReference type="PIRSR" id="PIRSR602401-1"/>
    </source>
</evidence>
<dbReference type="InterPro" id="IPR050121">
    <property type="entry name" value="Cytochrome_P450_monoxygenase"/>
</dbReference>
<keyword evidence="6" id="KW-0503">Monooxygenase</keyword>
<gene>
    <name evidence="7" type="ORF">OEA41_005909</name>
</gene>
<proteinExistence type="inferred from homology"/>
<evidence type="ECO:0000256" key="2">
    <source>
        <dbReference type="ARBA" id="ARBA00010617"/>
    </source>
</evidence>
<dbReference type="PRINTS" id="PR00385">
    <property type="entry name" value="P450"/>
</dbReference>
<dbReference type="Proteomes" id="UP001276659">
    <property type="component" value="Unassembled WGS sequence"/>
</dbReference>
<evidence type="ECO:0000256" key="4">
    <source>
        <dbReference type="ARBA" id="ARBA00023004"/>
    </source>
</evidence>
<comment type="caution">
    <text evidence="7">The sequence shown here is derived from an EMBL/GenBank/DDBJ whole genome shotgun (WGS) entry which is preliminary data.</text>
</comment>
<dbReference type="GO" id="GO:0005506">
    <property type="term" value="F:iron ion binding"/>
    <property type="evidence" value="ECO:0007669"/>
    <property type="project" value="InterPro"/>
</dbReference>
<dbReference type="InterPro" id="IPR036396">
    <property type="entry name" value="Cyt_P450_sf"/>
</dbReference>
<dbReference type="InterPro" id="IPR017972">
    <property type="entry name" value="Cyt_P450_CS"/>
</dbReference>
<dbReference type="PANTHER" id="PTHR24305:SF166">
    <property type="entry name" value="CYTOCHROME P450 12A4, MITOCHONDRIAL-RELATED"/>
    <property type="match status" value="1"/>
</dbReference>
<evidence type="ECO:0000256" key="6">
    <source>
        <dbReference type="RuleBase" id="RU000461"/>
    </source>
</evidence>
<feature type="binding site" description="axial binding residue" evidence="5">
    <location>
        <position position="246"/>
    </location>
    <ligand>
        <name>heme</name>
        <dbReference type="ChEBI" id="CHEBI:30413"/>
    </ligand>
    <ligandPart>
        <name>Fe</name>
        <dbReference type="ChEBI" id="CHEBI:18248"/>
    </ligandPart>
</feature>
<protein>
    <recommendedName>
        <fullName evidence="9">Cytochrome P450</fullName>
    </recommendedName>
</protein>
<name>A0AAE0DKH5_9LECA</name>
<organism evidence="7 8">
    <name type="scientific">Lepraria neglecta</name>
    <dbReference type="NCBI Taxonomy" id="209136"/>
    <lineage>
        <taxon>Eukaryota</taxon>
        <taxon>Fungi</taxon>
        <taxon>Dikarya</taxon>
        <taxon>Ascomycota</taxon>
        <taxon>Pezizomycotina</taxon>
        <taxon>Lecanoromycetes</taxon>
        <taxon>OSLEUM clade</taxon>
        <taxon>Lecanoromycetidae</taxon>
        <taxon>Lecanorales</taxon>
        <taxon>Lecanorineae</taxon>
        <taxon>Stereocaulaceae</taxon>
        <taxon>Lepraria</taxon>
    </lineage>
</organism>
<keyword evidence="4 5" id="KW-0408">Iron</keyword>
<keyword evidence="5 6" id="KW-0349">Heme</keyword>
<dbReference type="PRINTS" id="PR00463">
    <property type="entry name" value="EP450I"/>
</dbReference>
<dbReference type="InterPro" id="IPR002401">
    <property type="entry name" value="Cyt_P450_E_grp-I"/>
</dbReference>
<evidence type="ECO:0000313" key="8">
    <source>
        <dbReference type="Proteomes" id="UP001276659"/>
    </source>
</evidence>
<keyword evidence="8" id="KW-1185">Reference proteome</keyword>
<dbReference type="AlphaFoldDB" id="A0AAE0DKH5"/>
<evidence type="ECO:0000256" key="1">
    <source>
        <dbReference type="ARBA" id="ARBA00001971"/>
    </source>
</evidence>
<dbReference type="GO" id="GO:0004497">
    <property type="term" value="F:monooxygenase activity"/>
    <property type="evidence" value="ECO:0007669"/>
    <property type="project" value="UniProtKB-KW"/>
</dbReference>
<keyword evidence="6" id="KW-0560">Oxidoreductase</keyword>
<comment type="similarity">
    <text evidence="2 6">Belongs to the cytochrome P450 family.</text>
</comment>
<evidence type="ECO:0000256" key="3">
    <source>
        <dbReference type="ARBA" id="ARBA00022723"/>
    </source>
</evidence>
<evidence type="ECO:0008006" key="9">
    <source>
        <dbReference type="Google" id="ProtNLM"/>
    </source>
</evidence>
<dbReference type="InterPro" id="IPR001128">
    <property type="entry name" value="Cyt_P450"/>
</dbReference>
<accession>A0AAE0DKH5</accession>
<dbReference type="SUPFAM" id="SSF48264">
    <property type="entry name" value="Cytochrome P450"/>
    <property type="match status" value="1"/>
</dbReference>
<dbReference type="PANTHER" id="PTHR24305">
    <property type="entry name" value="CYTOCHROME P450"/>
    <property type="match status" value="1"/>
</dbReference>
<keyword evidence="3 5" id="KW-0479">Metal-binding</keyword>
<evidence type="ECO:0000313" key="7">
    <source>
        <dbReference type="EMBL" id="KAK3172585.1"/>
    </source>
</evidence>
<dbReference type="Pfam" id="PF00067">
    <property type="entry name" value="p450"/>
    <property type="match status" value="1"/>
</dbReference>